<organism evidence="3 4">
    <name type="scientific">Leucobacter exalbidus</name>
    <dbReference type="NCBI Taxonomy" id="662960"/>
    <lineage>
        <taxon>Bacteria</taxon>
        <taxon>Bacillati</taxon>
        <taxon>Actinomycetota</taxon>
        <taxon>Actinomycetes</taxon>
        <taxon>Micrococcales</taxon>
        <taxon>Microbacteriaceae</taxon>
        <taxon>Leucobacter</taxon>
    </lineage>
</organism>
<dbReference type="PANTHER" id="PTHR35004">
    <property type="entry name" value="TRANSPOSASE RV3428C-RELATED"/>
    <property type="match status" value="1"/>
</dbReference>
<dbReference type="Pfam" id="PF00665">
    <property type="entry name" value="rve"/>
    <property type="match status" value="1"/>
</dbReference>
<name>A0A940PNT3_9MICO</name>
<proteinExistence type="predicted"/>
<dbReference type="PROSITE" id="PS50994">
    <property type="entry name" value="INTEGRASE"/>
    <property type="match status" value="1"/>
</dbReference>
<evidence type="ECO:0000313" key="4">
    <source>
        <dbReference type="Proteomes" id="UP000675163"/>
    </source>
</evidence>
<dbReference type="InterPro" id="IPR036397">
    <property type="entry name" value="RNaseH_sf"/>
</dbReference>
<dbReference type="NCBIfam" id="NF033546">
    <property type="entry name" value="transpos_IS21"/>
    <property type="match status" value="1"/>
</dbReference>
<feature type="domain" description="Integrase catalytic" evidence="2">
    <location>
        <begin position="130"/>
        <end position="311"/>
    </location>
</feature>
<accession>A0A940PNT3</accession>
<reference evidence="3" key="1">
    <citation type="submission" date="2021-02" db="EMBL/GenBank/DDBJ databases">
        <title>Sequencing the genomes of 1000 actinobacteria strains.</title>
        <authorList>
            <person name="Klenk H.-P."/>
        </authorList>
    </citation>
    <scope>NUCLEOTIDE SEQUENCE</scope>
    <source>
        <strain evidence="3">DSM 22850</strain>
    </source>
</reference>
<dbReference type="Proteomes" id="UP000675163">
    <property type="component" value="Unassembled WGS sequence"/>
</dbReference>
<dbReference type="Gene3D" id="3.30.420.10">
    <property type="entry name" value="Ribonuclease H-like superfamily/Ribonuclease H"/>
    <property type="match status" value="1"/>
</dbReference>
<protein>
    <submittedName>
        <fullName evidence="3">Transposase</fullName>
    </submittedName>
</protein>
<dbReference type="GO" id="GO:0015074">
    <property type="term" value="P:DNA integration"/>
    <property type="evidence" value="ECO:0007669"/>
    <property type="project" value="InterPro"/>
</dbReference>
<feature type="region of interest" description="Disordered" evidence="1">
    <location>
        <begin position="337"/>
        <end position="360"/>
    </location>
</feature>
<keyword evidence="4" id="KW-1185">Reference proteome</keyword>
<dbReference type="InterPro" id="IPR001584">
    <property type="entry name" value="Integrase_cat-core"/>
</dbReference>
<dbReference type="PANTHER" id="PTHR35004:SF8">
    <property type="entry name" value="TRANSPOSASE RV3428C-RELATED"/>
    <property type="match status" value="1"/>
</dbReference>
<dbReference type="AlphaFoldDB" id="A0A940PNT3"/>
<evidence type="ECO:0000313" key="3">
    <source>
        <dbReference type="EMBL" id="MBP1324829.1"/>
    </source>
</evidence>
<evidence type="ECO:0000259" key="2">
    <source>
        <dbReference type="PROSITE" id="PS50994"/>
    </source>
</evidence>
<dbReference type="InterPro" id="IPR012337">
    <property type="entry name" value="RNaseH-like_sf"/>
</dbReference>
<sequence length="360" mass="40199">MTDYRKIMSLLLKGHSYRDIEAHVRASQKTIAVAKKTLNEQGITPARLAQLSDAEITALFPDGRARVSAEYLAPDYGKVAASMKKNRHYTLLQGWRSYTTLTTQLRKYGYSQYCALFAEHVRKYDLTAVLTHQPGKTLFIDWAGDTIPLVDAVTGSVTKAYLFVTVLPFSGYLWCEAFMDMTMPSWLAGHLGAFNFYGGVPQILIPDNALTATHRRVRGDAARFVTDRYQQLADHYNTSVLPTRVRSPKEKAAVESGVNVVNLRVIGYLTEDVWTSLTDLNAAIAIRVHEINHDIRRVDGSTRYERFSTEEAGFLGPLPLTYLKRWSGEKRKCSATLTSPAIRSTTPSRMSMPAGCSGSD</sequence>
<dbReference type="SUPFAM" id="SSF53098">
    <property type="entry name" value="Ribonuclease H-like"/>
    <property type="match status" value="1"/>
</dbReference>
<feature type="compositionally biased region" description="Polar residues" evidence="1">
    <location>
        <begin position="337"/>
        <end position="349"/>
    </location>
</feature>
<evidence type="ECO:0000256" key="1">
    <source>
        <dbReference type="SAM" id="MobiDB-lite"/>
    </source>
</evidence>
<dbReference type="RefSeq" id="WP_245189804.1">
    <property type="nucleotide sequence ID" value="NZ_JAFIDA010000001.1"/>
</dbReference>
<gene>
    <name evidence="3" type="ORF">JOF28_000061</name>
</gene>
<comment type="caution">
    <text evidence="3">The sequence shown here is derived from an EMBL/GenBank/DDBJ whole genome shotgun (WGS) entry which is preliminary data.</text>
</comment>
<dbReference type="GO" id="GO:0003676">
    <property type="term" value="F:nucleic acid binding"/>
    <property type="evidence" value="ECO:0007669"/>
    <property type="project" value="InterPro"/>
</dbReference>
<dbReference type="EMBL" id="JAFIDA010000001">
    <property type="protein sequence ID" value="MBP1324829.1"/>
    <property type="molecule type" value="Genomic_DNA"/>
</dbReference>